<keyword evidence="4 9" id="KW-0132">Cell division</keyword>
<evidence type="ECO:0000256" key="10">
    <source>
        <dbReference type="SAM" id="MobiDB-lite"/>
    </source>
</evidence>
<comment type="subcellular location">
    <subcellularLocation>
        <location evidence="9">Cell inner membrane</location>
        <topology evidence="9">Single-pass type II membrane protein</topology>
    </subcellularLocation>
    <subcellularLocation>
        <location evidence="1">Membrane</location>
    </subcellularLocation>
    <text evidence="9">Localizes to the division septum.</text>
</comment>
<evidence type="ECO:0000313" key="13">
    <source>
        <dbReference type="Proteomes" id="UP000242857"/>
    </source>
</evidence>
<evidence type="ECO:0000256" key="6">
    <source>
        <dbReference type="ARBA" id="ARBA00022989"/>
    </source>
</evidence>
<evidence type="ECO:0000256" key="8">
    <source>
        <dbReference type="ARBA" id="ARBA00023306"/>
    </source>
</evidence>
<evidence type="ECO:0000256" key="2">
    <source>
        <dbReference type="ARBA" id="ARBA00022475"/>
    </source>
</evidence>
<sequence>MSAMTRLLLWLLALVTVALPVVGVVDGWWLTDRFPLRTLRVQGELRYVDQAQLRATVLPYARHGFFAVPLDQVQAAVRQLPWVEQVQVRKQWPDVLELRIREYRPFARWGNGLLLSEHGQLFPPGRAQVPAGLPLLDGPPGRVPDVVALYNQAREVLAKVGGVQGVAIDRRGSWSLTLADGTQVVLGRNDAPARLQRFADLLPQLLAQNPQRRLLRADLRYTNGFALSWGTATSTDTPAPAASPTLKTASRT</sequence>
<dbReference type="PANTHER" id="PTHR35851:SF1">
    <property type="entry name" value="CELL DIVISION PROTEIN FTSQ"/>
    <property type="match status" value="1"/>
</dbReference>
<evidence type="ECO:0000256" key="5">
    <source>
        <dbReference type="ARBA" id="ARBA00022692"/>
    </source>
</evidence>
<organism evidence="12 13">
    <name type="scientific">Thermomonas hydrothermalis</name>
    <dbReference type="NCBI Taxonomy" id="213588"/>
    <lineage>
        <taxon>Bacteria</taxon>
        <taxon>Pseudomonadati</taxon>
        <taxon>Pseudomonadota</taxon>
        <taxon>Gammaproteobacteria</taxon>
        <taxon>Lysobacterales</taxon>
        <taxon>Lysobacteraceae</taxon>
        <taxon>Thermomonas</taxon>
    </lineage>
</organism>
<keyword evidence="2 9" id="KW-1003">Cell membrane</keyword>
<keyword evidence="5 9" id="KW-0812">Transmembrane</keyword>
<dbReference type="InterPro" id="IPR013685">
    <property type="entry name" value="POTRA_FtsQ_type"/>
</dbReference>
<dbReference type="GO" id="GO:0090529">
    <property type="term" value="P:cell septum assembly"/>
    <property type="evidence" value="ECO:0007669"/>
    <property type="project" value="InterPro"/>
</dbReference>
<evidence type="ECO:0000256" key="4">
    <source>
        <dbReference type="ARBA" id="ARBA00022618"/>
    </source>
</evidence>
<reference evidence="13" key="1">
    <citation type="submission" date="2016-11" db="EMBL/GenBank/DDBJ databases">
        <authorList>
            <person name="Varghese N."/>
            <person name="Submissions S."/>
        </authorList>
    </citation>
    <scope>NUCLEOTIDE SEQUENCE [LARGE SCALE GENOMIC DNA]</scope>
    <source>
        <strain evidence="13">DSM 14834</strain>
    </source>
</reference>
<comment type="function">
    <text evidence="9">Essential cell division protein. May link together the upstream cell division proteins, which are predominantly cytoplasmic, with the downstream cell division proteins, which are predominantly periplasmic. May control correct divisome assembly.</text>
</comment>
<keyword evidence="13" id="KW-1185">Reference proteome</keyword>
<dbReference type="InterPro" id="IPR005548">
    <property type="entry name" value="Cell_div_FtsQ/DivIB_C"/>
</dbReference>
<dbReference type="Gene3D" id="3.40.50.11690">
    <property type="entry name" value="Cell division protein FtsQ/DivIB"/>
    <property type="match status" value="1"/>
</dbReference>
<dbReference type="PROSITE" id="PS51779">
    <property type="entry name" value="POTRA"/>
    <property type="match status" value="1"/>
</dbReference>
<dbReference type="STRING" id="213588.SAMN02745204_00160"/>
<evidence type="ECO:0000256" key="7">
    <source>
        <dbReference type="ARBA" id="ARBA00023136"/>
    </source>
</evidence>
<dbReference type="GO" id="GO:0043093">
    <property type="term" value="P:FtsZ-dependent cytokinesis"/>
    <property type="evidence" value="ECO:0007669"/>
    <property type="project" value="UniProtKB-UniRule"/>
</dbReference>
<dbReference type="GO" id="GO:0032153">
    <property type="term" value="C:cell division site"/>
    <property type="evidence" value="ECO:0007669"/>
    <property type="project" value="UniProtKB-UniRule"/>
</dbReference>
<evidence type="ECO:0000256" key="9">
    <source>
        <dbReference type="HAMAP-Rule" id="MF_00911"/>
    </source>
</evidence>
<name>A0A1M4SDN6_9GAMM</name>
<dbReference type="InterPro" id="IPR034746">
    <property type="entry name" value="POTRA"/>
</dbReference>
<feature type="domain" description="POTRA" evidence="11">
    <location>
        <begin position="34"/>
        <end position="103"/>
    </location>
</feature>
<dbReference type="Proteomes" id="UP000242857">
    <property type="component" value="Unassembled WGS sequence"/>
</dbReference>
<keyword evidence="6 9" id="KW-1133">Transmembrane helix</keyword>
<accession>A0A1M4SDN6</accession>
<comment type="subunit">
    <text evidence="9">Part of a complex composed of FtsB, FtsL and FtsQ.</text>
</comment>
<dbReference type="InterPro" id="IPR045335">
    <property type="entry name" value="FtsQ_C_sf"/>
</dbReference>
<gene>
    <name evidence="9" type="primary">ftsQ</name>
    <name evidence="12" type="ORF">SAMN02745204_00160</name>
</gene>
<evidence type="ECO:0000256" key="1">
    <source>
        <dbReference type="ARBA" id="ARBA00004370"/>
    </source>
</evidence>
<evidence type="ECO:0000259" key="11">
    <source>
        <dbReference type="PROSITE" id="PS51779"/>
    </source>
</evidence>
<feature type="region of interest" description="Disordered" evidence="10">
    <location>
        <begin position="232"/>
        <end position="252"/>
    </location>
</feature>
<dbReference type="OrthoDB" id="9790370at2"/>
<comment type="similarity">
    <text evidence="9">Belongs to the FtsQ/DivIB family. FtsQ subfamily.</text>
</comment>
<dbReference type="Pfam" id="PF03799">
    <property type="entry name" value="FtsQ_DivIB_C"/>
    <property type="match status" value="1"/>
</dbReference>
<dbReference type="Pfam" id="PF08478">
    <property type="entry name" value="POTRA_1"/>
    <property type="match status" value="1"/>
</dbReference>
<evidence type="ECO:0000313" key="12">
    <source>
        <dbReference type="EMBL" id="SHE30320.1"/>
    </source>
</evidence>
<feature type="compositionally biased region" description="Low complexity" evidence="10">
    <location>
        <begin position="232"/>
        <end position="245"/>
    </location>
</feature>
<proteinExistence type="inferred from homology"/>
<keyword evidence="8 9" id="KW-0131">Cell cycle</keyword>
<dbReference type="HAMAP" id="MF_00911">
    <property type="entry name" value="FtsQ_subfam"/>
    <property type="match status" value="1"/>
</dbReference>
<protein>
    <recommendedName>
        <fullName evidence="9">Cell division protein FtsQ</fullName>
    </recommendedName>
</protein>
<dbReference type="GO" id="GO:0005886">
    <property type="term" value="C:plasma membrane"/>
    <property type="evidence" value="ECO:0007669"/>
    <property type="project" value="UniProtKB-SubCell"/>
</dbReference>
<dbReference type="Gene3D" id="3.10.20.310">
    <property type="entry name" value="membrane protein fhac"/>
    <property type="match status" value="1"/>
</dbReference>
<evidence type="ECO:0000256" key="3">
    <source>
        <dbReference type="ARBA" id="ARBA00022519"/>
    </source>
</evidence>
<dbReference type="EMBL" id="FQUK01000002">
    <property type="protein sequence ID" value="SHE30320.1"/>
    <property type="molecule type" value="Genomic_DNA"/>
</dbReference>
<dbReference type="InterPro" id="IPR026579">
    <property type="entry name" value="FtsQ"/>
</dbReference>
<dbReference type="PANTHER" id="PTHR35851">
    <property type="entry name" value="CELL DIVISION PROTEIN FTSQ"/>
    <property type="match status" value="1"/>
</dbReference>
<keyword evidence="7 9" id="KW-0472">Membrane</keyword>
<dbReference type="AlphaFoldDB" id="A0A1M4SDN6"/>
<keyword evidence="3 9" id="KW-0997">Cell inner membrane</keyword>